<keyword evidence="2" id="KW-1185">Reference proteome</keyword>
<dbReference type="RefSeq" id="WP_313867968.1">
    <property type="nucleotide sequence ID" value="NZ_CP132507.1"/>
</dbReference>
<evidence type="ECO:0000313" key="2">
    <source>
        <dbReference type="Proteomes" id="UP001302257"/>
    </source>
</evidence>
<dbReference type="SUPFAM" id="SSF52540">
    <property type="entry name" value="P-loop containing nucleoside triphosphate hydrolases"/>
    <property type="match status" value="1"/>
</dbReference>
<accession>A0ABZ0B0N4</accession>
<dbReference type="GO" id="GO:0016301">
    <property type="term" value="F:kinase activity"/>
    <property type="evidence" value="ECO:0007669"/>
    <property type="project" value="UniProtKB-KW"/>
</dbReference>
<dbReference type="InterPro" id="IPR027417">
    <property type="entry name" value="P-loop_NTPase"/>
</dbReference>
<name>A0ABZ0B0N4_9BURK</name>
<dbReference type="Pfam" id="PF13238">
    <property type="entry name" value="AAA_18"/>
    <property type="match status" value="1"/>
</dbReference>
<dbReference type="PANTHER" id="PTHR10285">
    <property type="entry name" value="URIDINE KINASE"/>
    <property type="match status" value="1"/>
</dbReference>
<keyword evidence="1" id="KW-0418">Kinase</keyword>
<keyword evidence="1" id="KW-0808">Transferase</keyword>
<proteinExistence type="predicted"/>
<evidence type="ECO:0000313" key="1">
    <source>
        <dbReference type="EMBL" id="WNO05180.1"/>
    </source>
</evidence>
<organism evidence="1 2">
    <name type="scientific">Rhodoferax mekongensis</name>
    <dbReference type="NCBI Taxonomy" id="3068341"/>
    <lineage>
        <taxon>Bacteria</taxon>
        <taxon>Pseudomonadati</taxon>
        <taxon>Pseudomonadota</taxon>
        <taxon>Betaproteobacteria</taxon>
        <taxon>Burkholderiales</taxon>
        <taxon>Comamonadaceae</taxon>
        <taxon>Rhodoferax</taxon>
    </lineage>
</organism>
<dbReference type="EMBL" id="CP132507">
    <property type="protein sequence ID" value="WNO05180.1"/>
    <property type="molecule type" value="Genomic_DNA"/>
</dbReference>
<sequence>MPALTPPREAVARVEALLKKRRRVILGIAAGPGAGKSTLAQALQRHFHDRSQYLPMDGFHLANRELTRLGLRHCKGAPQTFDSAGYVDLLKRLRKQDPGETIYAPDFDRSLEESIAGCIALKSDKPLVITEGNYLLLEEGPWAEVRALLDEAWYLDLDPETRYQRLLARHMRFGRSEQAARDWIRDTDEPNAVRIARTRHRADWTIAGF</sequence>
<gene>
    <name evidence="1" type="ORF">RAN89_01810</name>
</gene>
<reference evidence="1 2" key="1">
    <citation type="submission" date="2023-08" db="EMBL/GenBank/DDBJ databases">
        <title>Rhodoferax potami sp. nov. and Rhodoferax mekongensis sp. nov., isolated from the Mekong River in Thailand.</title>
        <authorList>
            <person name="Kitikhun S."/>
            <person name="Charoenyingcharoen P."/>
            <person name="Siriarchawattana P."/>
            <person name="Likhitrattanapisal S."/>
            <person name="Nilsakha T."/>
            <person name="Chanpet A."/>
            <person name="Rattanawaree P."/>
            <person name="Ingsriswang S."/>
        </authorList>
    </citation>
    <scope>NUCLEOTIDE SEQUENCE [LARGE SCALE GENOMIC DNA]</scope>
    <source>
        <strain evidence="1 2">TBRC 17307</strain>
    </source>
</reference>
<dbReference type="Gene3D" id="3.40.50.300">
    <property type="entry name" value="P-loop containing nucleotide triphosphate hydrolases"/>
    <property type="match status" value="2"/>
</dbReference>
<protein>
    <submittedName>
        <fullName evidence="1">Nucleoside/nucleotide kinase family protein</fullName>
    </submittedName>
</protein>
<dbReference type="NCBIfam" id="NF006743">
    <property type="entry name" value="PRK09270.1-2"/>
    <property type="match status" value="1"/>
</dbReference>
<dbReference type="Proteomes" id="UP001302257">
    <property type="component" value="Chromosome"/>
</dbReference>